<evidence type="ECO:0000313" key="3">
    <source>
        <dbReference type="Proteomes" id="UP000002051"/>
    </source>
</evidence>
<protein>
    <recommendedName>
        <fullName evidence="4">RNase H type-1 domain-containing protein</fullName>
    </recommendedName>
</protein>
<dbReference type="Proteomes" id="UP000002051">
    <property type="component" value="Unassembled WGS sequence"/>
</dbReference>
<accession>A0A072TXD5</accession>
<dbReference type="EnsemblPlants" id="KEH21518">
    <property type="protein sequence ID" value="KEH21518"/>
    <property type="gene ID" value="MTR_7g006920"/>
</dbReference>
<reference evidence="1 3" key="1">
    <citation type="journal article" date="2011" name="Nature">
        <title>The Medicago genome provides insight into the evolution of rhizobial symbioses.</title>
        <authorList>
            <person name="Young N.D."/>
            <person name="Debelle F."/>
            <person name="Oldroyd G.E."/>
            <person name="Geurts R."/>
            <person name="Cannon S.B."/>
            <person name="Udvardi M.K."/>
            <person name="Benedito V.A."/>
            <person name="Mayer K.F."/>
            <person name="Gouzy J."/>
            <person name="Schoof H."/>
            <person name="Van de Peer Y."/>
            <person name="Proost S."/>
            <person name="Cook D.R."/>
            <person name="Meyers B.C."/>
            <person name="Spannagl M."/>
            <person name="Cheung F."/>
            <person name="De Mita S."/>
            <person name="Krishnakumar V."/>
            <person name="Gundlach H."/>
            <person name="Zhou S."/>
            <person name="Mudge J."/>
            <person name="Bharti A.K."/>
            <person name="Murray J.D."/>
            <person name="Naoumkina M.A."/>
            <person name="Rosen B."/>
            <person name="Silverstein K.A."/>
            <person name="Tang H."/>
            <person name="Rombauts S."/>
            <person name="Zhao P.X."/>
            <person name="Zhou P."/>
            <person name="Barbe V."/>
            <person name="Bardou P."/>
            <person name="Bechner M."/>
            <person name="Bellec A."/>
            <person name="Berger A."/>
            <person name="Berges H."/>
            <person name="Bidwell S."/>
            <person name="Bisseling T."/>
            <person name="Choisne N."/>
            <person name="Couloux A."/>
            <person name="Denny R."/>
            <person name="Deshpande S."/>
            <person name="Dai X."/>
            <person name="Doyle J.J."/>
            <person name="Dudez A.M."/>
            <person name="Farmer A.D."/>
            <person name="Fouteau S."/>
            <person name="Franken C."/>
            <person name="Gibelin C."/>
            <person name="Gish J."/>
            <person name="Goldstein S."/>
            <person name="Gonzalez A.J."/>
            <person name="Green P.J."/>
            <person name="Hallab A."/>
            <person name="Hartog M."/>
            <person name="Hua A."/>
            <person name="Humphray S.J."/>
            <person name="Jeong D.H."/>
            <person name="Jing Y."/>
            <person name="Jocker A."/>
            <person name="Kenton S.M."/>
            <person name="Kim D.J."/>
            <person name="Klee K."/>
            <person name="Lai H."/>
            <person name="Lang C."/>
            <person name="Lin S."/>
            <person name="Macmil S.L."/>
            <person name="Magdelenat G."/>
            <person name="Matthews L."/>
            <person name="McCorrison J."/>
            <person name="Monaghan E.L."/>
            <person name="Mun J.H."/>
            <person name="Najar F.Z."/>
            <person name="Nicholson C."/>
            <person name="Noirot C."/>
            <person name="O'Bleness M."/>
            <person name="Paule C.R."/>
            <person name="Poulain J."/>
            <person name="Prion F."/>
            <person name="Qin B."/>
            <person name="Qu C."/>
            <person name="Retzel E.F."/>
            <person name="Riddle C."/>
            <person name="Sallet E."/>
            <person name="Samain S."/>
            <person name="Samson N."/>
            <person name="Sanders I."/>
            <person name="Saurat O."/>
            <person name="Scarpelli C."/>
            <person name="Schiex T."/>
            <person name="Segurens B."/>
            <person name="Severin A.J."/>
            <person name="Sherrier D.J."/>
            <person name="Shi R."/>
            <person name="Sims S."/>
            <person name="Singer S.R."/>
            <person name="Sinharoy S."/>
            <person name="Sterck L."/>
            <person name="Viollet A."/>
            <person name="Wang B.B."/>
            <person name="Wang K."/>
            <person name="Wang M."/>
            <person name="Wang X."/>
            <person name="Warfsmann J."/>
            <person name="Weissenbach J."/>
            <person name="White D.D."/>
            <person name="White J.D."/>
            <person name="Wiley G.B."/>
            <person name="Wincker P."/>
            <person name="Xing Y."/>
            <person name="Yang L."/>
            <person name="Yao Z."/>
            <person name="Ying F."/>
            <person name="Zhai J."/>
            <person name="Zhou L."/>
            <person name="Zuber A."/>
            <person name="Denarie J."/>
            <person name="Dixon R.A."/>
            <person name="May G.D."/>
            <person name="Schwartz D.C."/>
            <person name="Rogers J."/>
            <person name="Quetier F."/>
            <person name="Town C.D."/>
            <person name="Roe B.A."/>
        </authorList>
    </citation>
    <scope>NUCLEOTIDE SEQUENCE [LARGE SCALE GENOMIC DNA]</scope>
    <source>
        <strain evidence="1">A17</strain>
        <strain evidence="2 3">cv. Jemalong A17</strain>
    </source>
</reference>
<reference evidence="2" key="3">
    <citation type="submission" date="2015-04" db="UniProtKB">
        <authorList>
            <consortium name="EnsemblPlants"/>
        </authorList>
    </citation>
    <scope>IDENTIFICATION</scope>
    <source>
        <strain evidence="2">cv. Jemalong A17</strain>
    </source>
</reference>
<proteinExistence type="predicted"/>
<evidence type="ECO:0000313" key="2">
    <source>
        <dbReference type="EnsemblPlants" id="KEH21518"/>
    </source>
</evidence>
<gene>
    <name evidence="1" type="ordered locus">MTR_7g006920</name>
</gene>
<name>A0A072TXD5_MEDTR</name>
<evidence type="ECO:0008006" key="4">
    <source>
        <dbReference type="Google" id="ProtNLM"/>
    </source>
</evidence>
<dbReference type="HOGENOM" id="CLU_1973824_0_0_1"/>
<dbReference type="EMBL" id="CM001223">
    <property type="protein sequence ID" value="KEH21518.1"/>
    <property type="molecule type" value="Genomic_DNA"/>
</dbReference>
<keyword evidence="3" id="KW-1185">Reference proteome</keyword>
<sequence length="127" mass="14231">MVPNELNTTIDQFPPPLAFHDDIQELWVWGASQTGSCGAFGDIGSGGLLRDNKGSWIAGISSNEGQGYALFAELFGVYHGLMLERTRSLEIKMGRKEKHEKQQGAAHHYFGQRAISHIFGEIERWHF</sequence>
<organism evidence="1 3">
    <name type="scientific">Medicago truncatula</name>
    <name type="common">Barrel medic</name>
    <name type="synonym">Medicago tribuloides</name>
    <dbReference type="NCBI Taxonomy" id="3880"/>
    <lineage>
        <taxon>Eukaryota</taxon>
        <taxon>Viridiplantae</taxon>
        <taxon>Streptophyta</taxon>
        <taxon>Embryophyta</taxon>
        <taxon>Tracheophyta</taxon>
        <taxon>Spermatophyta</taxon>
        <taxon>Magnoliopsida</taxon>
        <taxon>eudicotyledons</taxon>
        <taxon>Gunneridae</taxon>
        <taxon>Pentapetalae</taxon>
        <taxon>rosids</taxon>
        <taxon>fabids</taxon>
        <taxon>Fabales</taxon>
        <taxon>Fabaceae</taxon>
        <taxon>Papilionoideae</taxon>
        <taxon>50 kb inversion clade</taxon>
        <taxon>NPAAA clade</taxon>
        <taxon>Hologalegina</taxon>
        <taxon>IRL clade</taxon>
        <taxon>Trifolieae</taxon>
        <taxon>Medicago</taxon>
    </lineage>
</organism>
<dbReference type="AlphaFoldDB" id="A0A072TXD5"/>
<evidence type="ECO:0000313" key="1">
    <source>
        <dbReference type="EMBL" id="KEH21518.1"/>
    </source>
</evidence>
<reference evidence="1 3" key="2">
    <citation type="journal article" date="2014" name="BMC Genomics">
        <title>An improved genome release (version Mt4.0) for the model legume Medicago truncatula.</title>
        <authorList>
            <person name="Tang H."/>
            <person name="Krishnakumar V."/>
            <person name="Bidwell S."/>
            <person name="Rosen B."/>
            <person name="Chan A."/>
            <person name="Zhou S."/>
            <person name="Gentzbittel L."/>
            <person name="Childs K.L."/>
            <person name="Yandell M."/>
            <person name="Gundlach H."/>
            <person name="Mayer K.F."/>
            <person name="Schwartz D.C."/>
            <person name="Town C.D."/>
        </authorList>
    </citation>
    <scope>GENOME REANNOTATION</scope>
    <source>
        <strain evidence="1">A17</strain>
        <strain evidence="2 3">cv. Jemalong A17</strain>
    </source>
</reference>